<evidence type="ECO:0000313" key="1">
    <source>
        <dbReference type="EMBL" id="KAH0911322.1"/>
    </source>
</evidence>
<comment type="caution">
    <text evidence="1">The sequence shown here is derived from an EMBL/GenBank/DDBJ whole genome shotgun (WGS) entry which is preliminary data.</text>
</comment>
<name>A0ABQ8C2M9_BRANA</name>
<protein>
    <submittedName>
        <fullName evidence="1">Uncharacterized protein</fullName>
    </submittedName>
</protein>
<proteinExistence type="predicted"/>
<sequence length="247" mass="28797">MTRFTGNEIQHRYISRPHSSITIKAQINTNPPLFPRCLIKCMPSSMHRVNPTYKYWSSLCGGERERKSCRKNDASSHPGDHWGLGRRHFMKPKALFDPMEGLESVYAQDIYGLMAKNSALLLTNSFVHEFESLVKFNMLVTKLLRSIFHRSIRDHDRAITKPKSLKRNRDNTGSHVLIVHHPQYDSENGSLKLIYYENQWKTKKPRTEKERVDSSNISFQHSTSLIAQMKEIIYTPSMEIMGQMHFM</sequence>
<evidence type="ECO:0000313" key="2">
    <source>
        <dbReference type="Proteomes" id="UP000824890"/>
    </source>
</evidence>
<keyword evidence="2" id="KW-1185">Reference proteome</keyword>
<reference evidence="1 2" key="1">
    <citation type="submission" date="2021-05" db="EMBL/GenBank/DDBJ databases">
        <title>Genome Assembly of Synthetic Allotetraploid Brassica napus Reveals Homoeologous Exchanges between Subgenomes.</title>
        <authorList>
            <person name="Davis J.T."/>
        </authorList>
    </citation>
    <scope>NUCLEOTIDE SEQUENCE [LARGE SCALE GENOMIC DNA]</scope>
    <source>
        <strain evidence="2">cv. Da-Ae</strain>
        <tissue evidence="1">Seedling</tissue>
    </source>
</reference>
<organism evidence="1 2">
    <name type="scientific">Brassica napus</name>
    <name type="common">Rape</name>
    <dbReference type="NCBI Taxonomy" id="3708"/>
    <lineage>
        <taxon>Eukaryota</taxon>
        <taxon>Viridiplantae</taxon>
        <taxon>Streptophyta</taxon>
        <taxon>Embryophyta</taxon>
        <taxon>Tracheophyta</taxon>
        <taxon>Spermatophyta</taxon>
        <taxon>Magnoliopsida</taxon>
        <taxon>eudicotyledons</taxon>
        <taxon>Gunneridae</taxon>
        <taxon>Pentapetalae</taxon>
        <taxon>rosids</taxon>
        <taxon>malvids</taxon>
        <taxon>Brassicales</taxon>
        <taxon>Brassicaceae</taxon>
        <taxon>Brassiceae</taxon>
        <taxon>Brassica</taxon>
    </lineage>
</organism>
<accession>A0ABQ8C2M9</accession>
<dbReference type="Proteomes" id="UP000824890">
    <property type="component" value="Unassembled WGS sequence"/>
</dbReference>
<gene>
    <name evidence="1" type="ORF">HID58_034643</name>
</gene>
<dbReference type="EMBL" id="JAGKQM010000009">
    <property type="protein sequence ID" value="KAH0911322.1"/>
    <property type="molecule type" value="Genomic_DNA"/>
</dbReference>